<feature type="domain" description="HTH luxR-type" evidence="4">
    <location>
        <begin position="146"/>
        <end position="211"/>
    </location>
</feature>
<dbReference type="InterPro" id="IPR016032">
    <property type="entry name" value="Sig_transdc_resp-reg_C-effctor"/>
</dbReference>
<dbReference type="AlphaFoldDB" id="A0A363NYW5"/>
<dbReference type="EMBL" id="QCXX01000001">
    <property type="protein sequence ID" value="PUV25989.1"/>
    <property type="molecule type" value="Genomic_DNA"/>
</dbReference>
<sequence>MWDNSRNIRVIIVDDHPLVIEGIKNVIQGNDGLELVGQFGSAKALSDCLGMIEVDLVLLDITLPDGNGISICKELKKSYPDLVIIALSNLSERSIIKQMLQSGASGYLLKTADPCDILNCMQDALNGKITLSSELKENFDMAVLSEPEEIPELTIREKQILQLLAAGKTSAEIAADLFISPLTVKTHRATLLHKFETGNILTAVNKARESGIIPR</sequence>
<dbReference type="CDD" id="cd06170">
    <property type="entry name" value="LuxR_C_like"/>
    <property type="match status" value="1"/>
</dbReference>
<dbReference type="PANTHER" id="PTHR43214">
    <property type="entry name" value="TWO-COMPONENT RESPONSE REGULATOR"/>
    <property type="match status" value="1"/>
</dbReference>
<dbReference type="RefSeq" id="WP_108632286.1">
    <property type="nucleotide sequence ID" value="NZ_QCXX01000001.1"/>
</dbReference>
<dbReference type="Proteomes" id="UP000250831">
    <property type="component" value="Unassembled WGS sequence"/>
</dbReference>
<dbReference type="GO" id="GO:0006355">
    <property type="term" value="P:regulation of DNA-templated transcription"/>
    <property type="evidence" value="ECO:0007669"/>
    <property type="project" value="InterPro"/>
</dbReference>
<dbReference type="InterPro" id="IPR039420">
    <property type="entry name" value="WalR-like"/>
</dbReference>
<dbReference type="InterPro" id="IPR000792">
    <property type="entry name" value="Tscrpt_reg_LuxR_C"/>
</dbReference>
<dbReference type="Pfam" id="PF00196">
    <property type="entry name" value="GerE"/>
    <property type="match status" value="1"/>
</dbReference>
<evidence type="ECO:0000259" key="4">
    <source>
        <dbReference type="PROSITE" id="PS50043"/>
    </source>
</evidence>
<dbReference type="Pfam" id="PF00072">
    <property type="entry name" value="Response_reg"/>
    <property type="match status" value="1"/>
</dbReference>
<feature type="modified residue" description="4-aspartylphosphate" evidence="3">
    <location>
        <position position="60"/>
    </location>
</feature>
<name>A0A363NYW5_9SPHI</name>
<dbReference type="GO" id="GO:0000160">
    <property type="term" value="P:phosphorelay signal transduction system"/>
    <property type="evidence" value="ECO:0007669"/>
    <property type="project" value="InterPro"/>
</dbReference>
<keyword evidence="7" id="KW-1185">Reference proteome</keyword>
<evidence type="ECO:0000256" key="2">
    <source>
        <dbReference type="ARBA" id="ARBA00023125"/>
    </source>
</evidence>
<reference evidence="6 7" key="1">
    <citation type="submission" date="2018-04" db="EMBL/GenBank/DDBJ databases">
        <title>Sphingobacterium sp. M46 Genome.</title>
        <authorList>
            <person name="Cheng J."/>
            <person name="Li Y."/>
        </authorList>
    </citation>
    <scope>NUCLEOTIDE SEQUENCE [LARGE SCALE GENOMIC DNA]</scope>
    <source>
        <strain evidence="6 7">M46</strain>
    </source>
</reference>
<dbReference type="OrthoDB" id="9797341at2"/>
<evidence type="ECO:0000313" key="7">
    <source>
        <dbReference type="Proteomes" id="UP000250831"/>
    </source>
</evidence>
<dbReference type="InterPro" id="IPR001789">
    <property type="entry name" value="Sig_transdc_resp-reg_receiver"/>
</dbReference>
<dbReference type="PROSITE" id="PS50043">
    <property type="entry name" value="HTH_LUXR_2"/>
    <property type="match status" value="1"/>
</dbReference>
<dbReference type="Gene3D" id="3.40.50.2300">
    <property type="match status" value="1"/>
</dbReference>
<dbReference type="InterPro" id="IPR058245">
    <property type="entry name" value="NreC/VraR/RcsB-like_REC"/>
</dbReference>
<dbReference type="PRINTS" id="PR00038">
    <property type="entry name" value="HTHLUXR"/>
</dbReference>
<dbReference type="SUPFAM" id="SSF46894">
    <property type="entry name" value="C-terminal effector domain of the bipartite response regulators"/>
    <property type="match status" value="1"/>
</dbReference>
<keyword evidence="1 3" id="KW-0597">Phosphoprotein</keyword>
<dbReference type="CDD" id="cd17535">
    <property type="entry name" value="REC_NarL-like"/>
    <property type="match status" value="1"/>
</dbReference>
<evidence type="ECO:0000313" key="6">
    <source>
        <dbReference type="EMBL" id="PUV25989.1"/>
    </source>
</evidence>
<keyword evidence="2 6" id="KW-0238">DNA-binding</keyword>
<protein>
    <submittedName>
        <fullName evidence="6">DNA-binding response regulator</fullName>
    </submittedName>
</protein>
<evidence type="ECO:0000256" key="1">
    <source>
        <dbReference type="ARBA" id="ARBA00022553"/>
    </source>
</evidence>
<organism evidence="6 7">
    <name type="scientific">Sphingobacterium athyrii</name>
    <dbReference type="NCBI Taxonomy" id="2152717"/>
    <lineage>
        <taxon>Bacteria</taxon>
        <taxon>Pseudomonadati</taxon>
        <taxon>Bacteroidota</taxon>
        <taxon>Sphingobacteriia</taxon>
        <taxon>Sphingobacteriales</taxon>
        <taxon>Sphingobacteriaceae</taxon>
        <taxon>Sphingobacterium</taxon>
    </lineage>
</organism>
<evidence type="ECO:0000256" key="3">
    <source>
        <dbReference type="PROSITE-ProRule" id="PRU00169"/>
    </source>
</evidence>
<comment type="caution">
    <text evidence="6">The sequence shown here is derived from an EMBL/GenBank/DDBJ whole genome shotgun (WGS) entry which is preliminary data.</text>
</comment>
<evidence type="ECO:0000259" key="5">
    <source>
        <dbReference type="PROSITE" id="PS50110"/>
    </source>
</evidence>
<dbReference type="SUPFAM" id="SSF52172">
    <property type="entry name" value="CheY-like"/>
    <property type="match status" value="1"/>
</dbReference>
<dbReference type="SMART" id="SM00448">
    <property type="entry name" value="REC"/>
    <property type="match status" value="1"/>
</dbReference>
<dbReference type="InterPro" id="IPR011006">
    <property type="entry name" value="CheY-like_superfamily"/>
</dbReference>
<feature type="domain" description="Response regulatory" evidence="5">
    <location>
        <begin position="9"/>
        <end position="125"/>
    </location>
</feature>
<dbReference type="SMART" id="SM00421">
    <property type="entry name" value="HTH_LUXR"/>
    <property type="match status" value="1"/>
</dbReference>
<dbReference type="PROSITE" id="PS50110">
    <property type="entry name" value="RESPONSE_REGULATORY"/>
    <property type="match status" value="1"/>
</dbReference>
<dbReference type="GO" id="GO:0003677">
    <property type="term" value="F:DNA binding"/>
    <property type="evidence" value="ECO:0007669"/>
    <property type="project" value="UniProtKB-KW"/>
</dbReference>
<gene>
    <name evidence="6" type="ORF">DCO56_03200</name>
</gene>
<accession>A0A363NYW5</accession>
<proteinExistence type="predicted"/>
<dbReference type="PANTHER" id="PTHR43214:SF43">
    <property type="entry name" value="TWO-COMPONENT RESPONSE REGULATOR"/>
    <property type="match status" value="1"/>
</dbReference>